<dbReference type="GO" id="GO:0003700">
    <property type="term" value="F:DNA-binding transcription factor activity"/>
    <property type="evidence" value="ECO:0007669"/>
    <property type="project" value="InterPro"/>
</dbReference>
<dbReference type="PRINTS" id="PR00039">
    <property type="entry name" value="HTHLYSR"/>
</dbReference>
<dbReference type="Gene3D" id="3.40.190.290">
    <property type="match status" value="1"/>
</dbReference>
<keyword evidence="2" id="KW-0805">Transcription regulation</keyword>
<dbReference type="EMBL" id="AZGF01000024">
    <property type="protein sequence ID" value="KRM10873.1"/>
    <property type="molecule type" value="Genomic_DNA"/>
</dbReference>
<comment type="similarity">
    <text evidence="1">Belongs to the LysR transcriptional regulatory family.</text>
</comment>
<dbReference type="Proteomes" id="UP000051820">
    <property type="component" value="Unassembled WGS sequence"/>
</dbReference>
<gene>
    <name evidence="6" type="ORF">FD16_GL001069</name>
</gene>
<dbReference type="AlphaFoldDB" id="A0A0R1W5E7"/>
<dbReference type="SUPFAM" id="SSF53850">
    <property type="entry name" value="Periplasmic binding protein-like II"/>
    <property type="match status" value="1"/>
</dbReference>
<keyword evidence="3" id="KW-0238">DNA-binding</keyword>
<dbReference type="InterPro" id="IPR036390">
    <property type="entry name" value="WH_DNA-bd_sf"/>
</dbReference>
<dbReference type="Pfam" id="PF03466">
    <property type="entry name" value="LysR_substrate"/>
    <property type="match status" value="1"/>
</dbReference>
<dbReference type="GO" id="GO:0000976">
    <property type="term" value="F:transcription cis-regulatory region binding"/>
    <property type="evidence" value="ECO:0007669"/>
    <property type="project" value="TreeGrafter"/>
</dbReference>
<organism evidence="6 7">
    <name type="scientific">Paucilactobacillus suebicus DSM 5007 = KCTC 3549</name>
    <dbReference type="NCBI Taxonomy" id="1423807"/>
    <lineage>
        <taxon>Bacteria</taxon>
        <taxon>Bacillati</taxon>
        <taxon>Bacillota</taxon>
        <taxon>Bacilli</taxon>
        <taxon>Lactobacillales</taxon>
        <taxon>Lactobacillaceae</taxon>
        <taxon>Paucilactobacillus</taxon>
    </lineage>
</organism>
<dbReference type="PATRIC" id="fig|1423807.3.peg.1088"/>
<dbReference type="SUPFAM" id="SSF46785">
    <property type="entry name" value="Winged helix' DNA-binding domain"/>
    <property type="match status" value="1"/>
</dbReference>
<dbReference type="Pfam" id="PF00126">
    <property type="entry name" value="HTH_1"/>
    <property type="match status" value="1"/>
</dbReference>
<evidence type="ECO:0000256" key="2">
    <source>
        <dbReference type="ARBA" id="ARBA00023015"/>
    </source>
</evidence>
<dbReference type="STRING" id="1423807.FD16_GL001069"/>
<comment type="caution">
    <text evidence="6">The sequence shown here is derived from an EMBL/GenBank/DDBJ whole genome shotgun (WGS) entry which is preliminary data.</text>
</comment>
<evidence type="ECO:0000256" key="4">
    <source>
        <dbReference type="ARBA" id="ARBA00023163"/>
    </source>
</evidence>
<evidence type="ECO:0000259" key="5">
    <source>
        <dbReference type="PROSITE" id="PS50931"/>
    </source>
</evidence>
<proteinExistence type="inferred from homology"/>
<dbReference type="InterPro" id="IPR036388">
    <property type="entry name" value="WH-like_DNA-bd_sf"/>
</dbReference>
<evidence type="ECO:0000256" key="1">
    <source>
        <dbReference type="ARBA" id="ARBA00009437"/>
    </source>
</evidence>
<reference evidence="6 7" key="1">
    <citation type="journal article" date="2015" name="Genome Announc.">
        <title>Expanding the biotechnology potential of lactobacilli through comparative genomics of 213 strains and associated genera.</title>
        <authorList>
            <person name="Sun Z."/>
            <person name="Harris H.M."/>
            <person name="McCann A."/>
            <person name="Guo C."/>
            <person name="Argimon S."/>
            <person name="Zhang W."/>
            <person name="Yang X."/>
            <person name="Jeffery I.B."/>
            <person name="Cooney J.C."/>
            <person name="Kagawa T.F."/>
            <person name="Liu W."/>
            <person name="Song Y."/>
            <person name="Salvetti E."/>
            <person name="Wrobel A."/>
            <person name="Rasinkangas P."/>
            <person name="Parkhill J."/>
            <person name="Rea M.C."/>
            <person name="O'Sullivan O."/>
            <person name="Ritari J."/>
            <person name="Douillard F.P."/>
            <person name="Paul Ross R."/>
            <person name="Yang R."/>
            <person name="Briner A.E."/>
            <person name="Felis G.E."/>
            <person name="de Vos W.M."/>
            <person name="Barrangou R."/>
            <person name="Klaenhammer T.R."/>
            <person name="Caufield P.W."/>
            <person name="Cui Y."/>
            <person name="Zhang H."/>
            <person name="O'Toole P.W."/>
        </authorList>
    </citation>
    <scope>NUCLEOTIDE SEQUENCE [LARGE SCALE GENOMIC DNA]</scope>
    <source>
        <strain evidence="6 7">DSM 5007</strain>
    </source>
</reference>
<dbReference type="PANTHER" id="PTHR30126:SF40">
    <property type="entry name" value="HTH-TYPE TRANSCRIPTIONAL REGULATOR GLTR"/>
    <property type="match status" value="1"/>
</dbReference>
<evidence type="ECO:0000313" key="6">
    <source>
        <dbReference type="EMBL" id="KRM10873.1"/>
    </source>
</evidence>
<dbReference type="Gene3D" id="1.10.10.10">
    <property type="entry name" value="Winged helix-like DNA-binding domain superfamily/Winged helix DNA-binding domain"/>
    <property type="match status" value="1"/>
</dbReference>
<accession>A0A0R1W5E7</accession>
<keyword evidence="7" id="KW-1185">Reference proteome</keyword>
<dbReference type="PROSITE" id="PS50931">
    <property type="entry name" value="HTH_LYSR"/>
    <property type="match status" value="1"/>
</dbReference>
<sequence>MNPELLQTFLKIVKYKQISQAADSLYITQAAVSNRLNRLESQLGVKLINRVKGQANVTLTKYGQRLVPIANEWMQLVQETANLKDMASFDLLNIISSVDINTTILATILPDLMEDNPILRYSLHTGDTQQIYSAVENDNADIGISFNKINRYHIESRKIGEEPMRLITGVDSDFPDFVTTSMLKRTNELYVPWSEEYTNWHLMCWDDNIKPLIQSDSATNIPRYLRFDKSWTIVPDSAVHVMKRLDQPYRELKLLEAPPALTLYALKKKDRHLRQASIDRLILQLRSSIFKYNQQRKSNEA</sequence>
<evidence type="ECO:0000313" key="7">
    <source>
        <dbReference type="Proteomes" id="UP000051820"/>
    </source>
</evidence>
<protein>
    <submittedName>
        <fullName evidence="6">LysR family transcriptional regulator</fullName>
    </submittedName>
</protein>
<keyword evidence="4" id="KW-0804">Transcription</keyword>
<dbReference type="InterPro" id="IPR000847">
    <property type="entry name" value="LysR_HTH_N"/>
</dbReference>
<evidence type="ECO:0000256" key="3">
    <source>
        <dbReference type="ARBA" id="ARBA00023125"/>
    </source>
</evidence>
<name>A0A0R1W5E7_9LACO</name>
<dbReference type="CDD" id="cd05466">
    <property type="entry name" value="PBP2_LTTR_substrate"/>
    <property type="match status" value="1"/>
</dbReference>
<dbReference type="OrthoDB" id="63123at2"/>
<dbReference type="PANTHER" id="PTHR30126">
    <property type="entry name" value="HTH-TYPE TRANSCRIPTIONAL REGULATOR"/>
    <property type="match status" value="1"/>
</dbReference>
<dbReference type="eggNOG" id="COG0583">
    <property type="taxonomic scope" value="Bacteria"/>
</dbReference>
<dbReference type="RefSeq" id="WP_010623098.1">
    <property type="nucleotide sequence ID" value="NZ_AZGF01000024.1"/>
</dbReference>
<feature type="domain" description="HTH lysR-type" evidence="5">
    <location>
        <begin position="1"/>
        <end position="58"/>
    </location>
</feature>
<dbReference type="InterPro" id="IPR005119">
    <property type="entry name" value="LysR_subst-bd"/>
</dbReference>